<dbReference type="CDD" id="cd08279">
    <property type="entry name" value="Zn_ADH_class_III"/>
    <property type="match status" value="1"/>
</dbReference>
<dbReference type="GO" id="GO:0005829">
    <property type="term" value="C:cytosol"/>
    <property type="evidence" value="ECO:0007669"/>
    <property type="project" value="TreeGrafter"/>
</dbReference>
<dbReference type="SUPFAM" id="SSF51735">
    <property type="entry name" value="NAD(P)-binding Rossmann-fold domains"/>
    <property type="match status" value="1"/>
</dbReference>
<evidence type="ECO:0000256" key="2">
    <source>
        <dbReference type="ARBA" id="ARBA00022723"/>
    </source>
</evidence>
<dbReference type="InterPro" id="IPR013154">
    <property type="entry name" value="ADH-like_N"/>
</dbReference>
<gene>
    <name evidence="8" type="ORF">HNQ64_002414</name>
</gene>
<evidence type="ECO:0000259" key="7">
    <source>
        <dbReference type="SMART" id="SM00829"/>
    </source>
</evidence>
<reference evidence="8 9" key="1">
    <citation type="submission" date="2020-08" db="EMBL/GenBank/DDBJ databases">
        <title>Genomic Encyclopedia of Type Strains, Phase IV (KMG-IV): sequencing the most valuable type-strain genomes for metagenomic binning, comparative biology and taxonomic classification.</title>
        <authorList>
            <person name="Goeker M."/>
        </authorList>
    </citation>
    <scope>NUCLEOTIDE SEQUENCE [LARGE SCALE GENOMIC DNA]</scope>
    <source>
        <strain evidence="8 9">DSM 12251</strain>
    </source>
</reference>
<evidence type="ECO:0000256" key="3">
    <source>
        <dbReference type="ARBA" id="ARBA00022833"/>
    </source>
</evidence>
<dbReference type="GO" id="GO:0008270">
    <property type="term" value="F:zinc ion binding"/>
    <property type="evidence" value="ECO:0007669"/>
    <property type="project" value="InterPro"/>
</dbReference>
<protein>
    <submittedName>
        <fullName evidence="8">NDMA-dependent alcohol dehydrogenase</fullName>
    </submittedName>
</protein>
<dbReference type="InterPro" id="IPR011032">
    <property type="entry name" value="GroES-like_sf"/>
</dbReference>
<dbReference type="SMART" id="SM00829">
    <property type="entry name" value="PKS_ER"/>
    <property type="match status" value="1"/>
</dbReference>
<keyword evidence="3 6" id="KW-0862">Zinc</keyword>
<keyword evidence="5" id="KW-0520">NAD</keyword>
<evidence type="ECO:0000313" key="9">
    <source>
        <dbReference type="Proteomes" id="UP000534294"/>
    </source>
</evidence>
<comment type="cofactor">
    <cofactor evidence="1 6">
        <name>Zn(2+)</name>
        <dbReference type="ChEBI" id="CHEBI:29105"/>
    </cofactor>
</comment>
<dbReference type="InterPro" id="IPR013149">
    <property type="entry name" value="ADH-like_C"/>
</dbReference>
<sequence>MRTALAAVLYESGKPMVIEEVTVLPPQAGEVTVRMKAAGVCHSDLHVIKGDLPMTCPIILGHEGAGIVEEVGAGVTSVQPGDHVIPIWRASCGRCEYCLNGRPALCDMGTAMRFTGTMPDGQTRFRNGLGDSIRHYAGVSTFSSLSTMPEAAVVKIDADFPLWKAALIGCGVITGVGAVTYAARVMPGTTVAVYGCGGIGLNIIQGAKLVSASQIIAVDTKANKETWARQMGATHFVDASQGDPVQAVRDLTKGRGVDYAFEAVGLPQPIEQAYDSVRKGGTCVVSGICRADARAAINVNQLVYAEKTLKGTLYGSARPRIDLIHLIAMHRQGHLLLDELLTRTYPLEQINEAYESLERGEVARSLILWE</sequence>
<dbReference type="GO" id="GO:0046294">
    <property type="term" value="P:formaldehyde catabolic process"/>
    <property type="evidence" value="ECO:0007669"/>
    <property type="project" value="TreeGrafter"/>
</dbReference>
<dbReference type="RefSeq" id="WP_184208704.1">
    <property type="nucleotide sequence ID" value="NZ_JACHIF010000004.1"/>
</dbReference>
<dbReference type="AlphaFoldDB" id="A0A7W7YKZ8"/>
<dbReference type="EMBL" id="JACHIF010000004">
    <property type="protein sequence ID" value="MBB5038156.1"/>
    <property type="molecule type" value="Genomic_DNA"/>
</dbReference>
<evidence type="ECO:0000256" key="1">
    <source>
        <dbReference type="ARBA" id="ARBA00001947"/>
    </source>
</evidence>
<dbReference type="Gene3D" id="3.40.50.720">
    <property type="entry name" value="NAD(P)-binding Rossmann-like Domain"/>
    <property type="match status" value="1"/>
</dbReference>
<keyword evidence="2 6" id="KW-0479">Metal-binding</keyword>
<dbReference type="Proteomes" id="UP000534294">
    <property type="component" value="Unassembled WGS sequence"/>
</dbReference>
<evidence type="ECO:0000256" key="4">
    <source>
        <dbReference type="ARBA" id="ARBA00023002"/>
    </source>
</evidence>
<dbReference type="Pfam" id="PF00107">
    <property type="entry name" value="ADH_zinc_N"/>
    <property type="match status" value="1"/>
</dbReference>
<dbReference type="SUPFAM" id="SSF50129">
    <property type="entry name" value="GroES-like"/>
    <property type="match status" value="1"/>
</dbReference>
<comment type="caution">
    <text evidence="8">The sequence shown here is derived from an EMBL/GenBank/DDBJ whole genome shotgun (WGS) entry which is preliminary data.</text>
</comment>
<dbReference type="FunFam" id="3.40.50.720:FF:000003">
    <property type="entry name" value="S-(hydroxymethyl)glutathione dehydrogenase"/>
    <property type="match status" value="1"/>
</dbReference>
<dbReference type="Gene3D" id="3.90.180.10">
    <property type="entry name" value="Medium-chain alcohol dehydrogenases, catalytic domain"/>
    <property type="match status" value="1"/>
</dbReference>
<keyword evidence="4" id="KW-0560">Oxidoreductase</keyword>
<accession>A0A7W7YKZ8</accession>
<evidence type="ECO:0000256" key="6">
    <source>
        <dbReference type="RuleBase" id="RU361277"/>
    </source>
</evidence>
<dbReference type="PANTHER" id="PTHR43880">
    <property type="entry name" value="ALCOHOL DEHYDROGENASE"/>
    <property type="match status" value="1"/>
</dbReference>
<dbReference type="Pfam" id="PF08240">
    <property type="entry name" value="ADH_N"/>
    <property type="match status" value="1"/>
</dbReference>
<dbReference type="InterPro" id="IPR002328">
    <property type="entry name" value="ADH_Zn_CS"/>
</dbReference>
<dbReference type="InterPro" id="IPR020843">
    <property type="entry name" value="ER"/>
</dbReference>
<feature type="domain" description="Enoyl reductase (ER)" evidence="7">
    <location>
        <begin position="13"/>
        <end position="367"/>
    </location>
</feature>
<proteinExistence type="inferred from homology"/>
<dbReference type="GO" id="GO:0051903">
    <property type="term" value="F:S-(hydroxymethyl)glutathione dehydrogenase [NAD(P)+] activity"/>
    <property type="evidence" value="ECO:0007669"/>
    <property type="project" value="TreeGrafter"/>
</dbReference>
<evidence type="ECO:0000313" key="8">
    <source>
        <dbReference type="EMBL" id="MBB5038156.1"/>
    </source>
</evidence>
<dbReference type="PANTHER" id="PTHR43880:SF12">
    <property type="entry name" value="ALCOHOL DEHYDROGENASE CLASS-3"/>
    <property type="match status" value="1"/>
</dbReference>
<dbReference type="PROSITE" id="PS00059">
    <property type="entry name" value="ADH_ZINC"/>
    <property type="match status" value="1"/>
</dbReference>
<name>A0A7W7YKZ8_9BACT</name>
<organism evidence="8 9">
    <name type="scientific">Prosthecobacter dejongeii</name>
    <dbReference type="NCBI Taxonomy" id="48465"/>
    <lineage>
        <taxon>Bacteria</taxon>
        <taxon>Pseudomonadati</taxon>
        <taxon>Verrucomicrobiota</taxon>
        <taxon>Verrucomicrobiia</taxon>
        <taxon>Verrucomicrobiales</taxon>
        <taxon>Verrucomicrobiaceae</taxon>
        <taxon>Prosthecobacter</taxon>
    </lineage>
</organism>
<keyword evidence="9" id="KW-1185">Reference proteome</keyword>
<dbReference type="InterPro" id="IPR036291">
    <property type="entry name" value="NAD(P)-bd_dom_sf"/>
</dbReference>
<evidence type="ECO:0000256" key="5">
    <source>
        <dbReference type="ARBA" id="ARBA00023027"/>
    </source>
</evidence>
<comment type="similarity">
    <text evidence="6">Belongs to the zinc-containing alcohol dehydrogenase family.</text>
</comment>